<dbReference type="KEGG" id="cheb:HH215_17880"/>
<keyword evidence="2" id="KW-0963">Cytoplasm</keyword>
<feature type="modified residue" description="4-aspartylphosphate" evidence="8">
    <location>
        <position position="56"/>
    </location>
</feature>
<evidence type="ECO:0000259" key="9">
    <source>
        <dbReference type="PROSITE" id="PS01124"/>
    </source>
</evidence>
<dbReference type="GO" id="GO:0000160">
    <property type="term" value="P:phosphorelay signal transduction system"/>
    <property type="evidence" value="ECO:0007669"/>
    <property type="project" value="UniProtKB-KW"/>
</dbReference>
<dbReference type="Pfam" id="PF17853">
    <property type="entry name" value="GGDEF_2"/>
    <property type="match status" value="1"/>
</dbReference>
<reference evidence="11 12" key="1">
    <citation type="submission" date="2020-04" db="EMBL/GenBank/DDBJ databases">
        <title>Genome sequencing of novel species.</title>
        <authorList>
            <person name="Heo J."/>
            <person name="Kim S.-J."/>
            <person name="Kim J.-S."/>
            <person name="Hong S.-B."/>
            <person name="Kwon S.-W."/>
        </authorList>
    </citation>
    <scope>NUCLEOTIDE SEQUENCE [LARGE SCALE GENOMIC DNA]</scope>
    <source>
        <strain evidence="11 12">MFER-1</strain>
    </source>
</reference>
<dbReference type="InterPro" id="IPR011006">
    <property type="entry name" value="CheY-like_superfamily"/>
</dbReference>
<dbReference type="AlphaFoldDB" id="A0A7Z2VKY5"/>
<keyword evidence="6" id="KW-0238">DNA-binding</keyword>
<name>A0A7Z2VKY5_9BACL</name>
<dbReference type="SMART" id="SM00448">
    <property type="entry name" value="REC"/>
    <property type="match status" value="1"/>
</dbReference>
<dbReference type="Pfam" id="PF12833">
    <property type="entry name" value="HTH_18"/>
    <property type="match status" value="1"/>
</dbReference>
<dbReference type="Proteomes" id="UP000502248">
    <property type="component" value="Chromosome"/>
</dbReference>
<dbReference type="PROSITE" id="PS50110">
    <property type="entry name" value="RESPONSE_REGULATORY"/>
    <property type="match status" value="1"/>
</dbReference>
<dbReference type="GO" id="GO:0003700">
    <property type="term" value="F:DNA-binding transcription factor activity"/>
    <property type="evidence" value="ECO:0007669"/>
    <property type="project" value="InterPro"/>
</dbReference>
<dbReference type="InterPro" id="IPR051552">
    <property type="entry name" value="HptR"/>
</dbReference>
<dbReference type="Gene3D" id="1.10.10.60">
    <property type="entry name" value="Homeodomain-like"/>
    <property type="match status" value="2"/>
</dbReference>
<evidence type="ECO:0000256" key="3">
    <source>
        <dbReference type="ARBA" id="ARBA00022553"/>
    </source>
</evidence>
<sequence length="542" mass="62109">MFKLLIVEDEPSFREGIMAMIDWEAEGIRVIGTASNGRKALEMMEDGEEPDILLTDIRMPYMNGLELIEETRKRGIDLIPVLLTGYSEFDYAQKALKLGAFDYILKPCNPKQVRDVILKVKDELIRTRSRAIQVDRLERKWMANARTITEDKLLKWMRGAPRGKEDRTTEVKEYGIRLTEGPILAIVFRFDSKDLNALEYEERDLGLIRYAAANIMEESIGELFSGRHELLTLEDQFVLFANVTEGSVESDIRRRLERLQANLASFLKVSVSIGIGSVADLSHLHRSYMDALEALTRRFFHGGSGLFVASEHSGETSNAEESLKFRSDLAELEKQIREHIADSNYAEFVSGVEGWLDSFRSQGLSIARIHLHTYSLIDGLMKELGASSDEVSKEAARQFESYAGQIQKIETFEELSTMMTLVIQKFVEIKNAKKPVHKTIQFVIGLINDKYATNLTLKSISEEVFMSPSHLSTLFRQEMGINFLDYLHQYRIEKAKQLLRKGNEKVYAVARQVGYYDEAHFVRFFKKWTGMLPSQYKKQIGF</sequence>
<evidence type="ECO:0000256" key="8">
    <source>
        <dbReference type="PROSITE-ProRule" id="PRU00169"/>
    </source>
</evidence>
<dbReference type="PANTHER" id="PTHR42713">
    <property type="entry name" value="HISTIDINE KINASE-RELATED"/>
    <property type="match status" value="1"/>
</dbReference>
<comment type="subcellular location">
    <subcellularLocation>
        <location evidence="1">Cytoplasm</location>
    </subcellularLocation>
</comment>
<dbReference type="EMBL" id="CP051680">
    <property type="protein sequence ID" value="QJD84865.1"/>
    <property type="molecule type" value="Genomic_DNA"/>
</dbReference>
<keyword evidence="4" id="KW-0902">Two-component regulatory system</keyword>
<dbReference type="InterPro" id="IPR018062">
    <property type="entry name" value="HTH_AraC-typ_CS"/>
</dbReference>
<evidence type="ECO:0000256" key="4">
    <source>
        <dbReference type="ARBA" id="ARBA00023012"/>
    </source>
</evidence>
<evidence type="ECO:0000256" key="1">
    <source>
        <dbReference type="ARBA" id="ARBA00004496"/>
    </source>
</evidence>
<dbReference type="PROSITE" id="PS00041">
    <property type="entry name" value="HTH_ARAC_FAMILY_1"/>
    <property type="match status" value="1"/>
</dbReference>
<dbReference type="InterPro" id="IPR009057">
    <property type="entry name" value="Homeodomain-like_sf"/>
</dbReference>
<feature type="domain" description="Response regulatory" evidence="10">
    <location>
        <begin position="3"/>
        <end position="121"/>
    </location>
</feature>
<dbReference type="InterPro" id="IPR001789">
    <property type="entry name" value="Sig_transdc_resp-reg_receiver"/>
</dbReference>
<organism evidence="11 12">
    <name type="scientific">Cohnella herbarum</name>
    <dbReference type="NCBI Taxonomy" id="2728023"/>
    <lineage>
        <taxon>Bacteria</taxon>
        <taxon>Bacillati</taxon>
        <taxon>Bacillota</taxon>
        <taxon>Bacilli</taxon>
        <taxon>Bacillales</taxon>
        <taxon>Paenibacillaceae</taxon>
        <taxon>Cohnella</taxon>
    </lineage>
</organism>
<evidence type="ECO:0000313" key="12">
    <source>
        <dbReference type="Proteomes" id="UP000502248"/>
    </source>
</evidence>
<protein>
    <submittedName>
        <fullName evidence="11">Response regulator</fullName>
    </submittedName>
</protein>
<dbReference type="SUPFAM" id="SSF46689">
    <property type="entry name" value="Homeodomain-like"/>
    <property type="match status" value="2"/>
</dbReference>
<dbReference type="InterPro" id="IPR018060">
    <property type="entry name" value="HTH_AraC"/>
</dbReference>
<dbReference type="Pfam" id="PF00072">
    <property type="entry name" value="Response_reg"/>
    <property type="match status" value="1"/>
</dbReference>
<dbReference type="Gene3D" id="3.40.50.2300">
    <property type="match status" value="1"/>
</dbReference>
<evidence type="ECO:0000256" key="5">
    <source>
        <dbReference type="ARBA" id="ARBA00023015"/>
    </source>
</evidence>
<feature type="domain" description="HTH araC/xylS-type" evidence="9">
    <location>
        <begin position="441"/>
        <end position="539"/>
    </location>
</feature>
<dbReference type="SMART" id="SM00342">
    <property type="entry name" value="HTH_ARAC"/>
    <property type="match status" value="1"/>
</dbReference>
<keyword evidence="3 8" id="KW-0597">Phosphoprotein</keyword>
<evidence type="ECO:0000256" key="2">
    <source>
        <dbReference type="ARBA" id="ARBA00022490"/>
    </source>
</evidence>
<dbReference type="InterPro" id="IPR041522">
    <property type="entry name" value="CdaR_GGDEF"/>
</dbReference>
<dbReference type="PROSITE" id="PS01124">
    <property type="entry name" value="HTH_ARAC_FAMILY_2"/>
    <property type="match status" value="1"/>
</dbReference>
<gene>
    <name evidence="11" type="ORF">HH215_17880</name>
</gene>
<dbReference type="RefSeq" id="WP_169281145.1">
    <property type="nucleotide sequence ID" value="NZ_CP051680.1"/>
</dbReference>
<dbReference type="CDD" id="cd17536">
    <property type="entry name" value="REC_YesN-like"/>
    <property type="match status" value="1"/>
</dbReference>
<evidence type="ECO:0000259" key="10">
    <source>
        <dbReference type="PROSITE" id="PS50110"/>
    </source>
</evidence>
<dbReference type="PANTHER" id="PTHR42713:SF3">
    <property type="entry name" value="TRANSCRIPTIONAL REGULATORY PROTEIN HPTR"/>
    <property type="match status" value="1"/>
</dbReference>
<evidence type="ECO:0000256" key="7">
    <source>
        <dbReference type="ARBA" id="ARBA00023163"/>
    </source>
</evidence>
<keyword evidence="7" id="KW-0804">Transcription</keyword>
<evidence type="ECO:0000256" key="6">
    <source>
        <dbReference type="ARBA" id="ARBA00023125"/>
    </source>
</evidence>
<accession>A0A7Z2VKY5</accession>
<proteinExistence type="predicted"/>
<dbReference type="SUPFAM" id="SSF52172">
    <property type="entry name" value="CheY-like"/>
    <property type="match status" value="1"/>
</dbReference>
<dbReference type="GO" id="GO:0043565">
    <property type="term" value="F:sequence-specific DNA binding"/>
    <property type="evidence" value="ECO:0007669"/>
    <property type="project" value="InterPro"/>
</dbReference>
<dbReference type="GO" id="GO:0005737">
    <property type="term" value="C:cytoplasm"/>
    <property type="evidence" value="ECO:0007669"/>
    <property type="project" value="UniProtKB-SubCell"/>
</dbReference>
<keyword evidence="12" id="KW-1185">Reference proteome</keyword>
<evidence type="ECO:0000313" key="11">
    <source>
        <dbReference type="EMBL" id="QJD84865.1"/>
    </source>
</evidence>
<keyword evidence="5" id="KW-0805">Transcription regulation</keyword>